<dbReference type="RefSeq" id="WP_132125075.1">
    <property type="nucleotide sequence ID" value="NZ_SLWS01000014.1"/>
</dbReference>
<organism evidence="2 3">
    <name type="scientific">Actinocrispum wychmicini</name>
    <dbReference type="NCBI Taxonomy" id="1213861"/>
    <lineage>
        <taxon>Bacteria</taxon>
        <taxon>Bacillati</taxon>
        <taxon>Actinomycetota</taxon>
        <taxon>Actinomycetes</taxon>
        <taxon>Pseudonocardiales</taxon>
        <taxon>Pseudonocardiaceae</taxon>
        <taxon>Actinocrispum</taxon>
    </lineage>
</organism>
<dbReference type="Pfam" id="PF14534">
    <property type="entry name" value="DUF4440"/>
    <property type="match status" value="1"/>
</dbReference>
<dbReference type="InterPro" id="IPR032710">
    <property type="entry name" value="NTF2-like_dom_sf"/>
</dbReference>
<evidence type="ECO:0000313" key="3">
    <source>
        <dbReference type="Proteomes" id="UP000295680"/>
    </source>
</evidence>
<gene>
    <name evidence="2" type="ORF">EV192_114218</name>
</gene>
<dbReference type="Gene3D" id="3.10.450.50">
    <property type="match status" value="1"/>
</dbReference>
<dbReference type="Proteomes" id="UP000295680">
    <property type="component" value="Unassembled WGS sequence"/>
</dbReference>
<accession>A0A4R2IZJ7</accession>
<dbReference type="AlphaFoldDB" id="A0A4R2IZJ7"/>
<feature type="domain" description="DUF4440" evidence="1">
    <location>
        <begin position="6"/>
        <end position="100"/>
    </location>
</feature>
<name>A0A4R2IZJ7_9PSEU</name>
<reference evidence="2 3" key="1">
    <citation type="submission" date="2019-03" db="EMBL/GenBank/DDBJ databases">
        <title>Genomic Encyclopedia of Type Strains, Phase IV (KMG-IV): sequencing the most valuable type-strain genomes for metagenomic binning, comparative biology and taxonomic classification.</title>
        <authorList>
            <person name="Goeker M."/>
        </authorList>
    </citation>
    <scope>NUCLEOTIDE SEQUENCE [LARGE SCALE GENOMIC DNA]</scope>
    <source>
        <strain evidence="2 3">DSM 45934</strain>
    </source>
</reference>
<dbReference type="EMBL" id="SLWS01000014">
    <property type="protein sequence ID" value="TCO49848.1"/>
    <property type="molecule type" value="Genomic_DNA"/>
</dbReference>
<dbReference type="SUPFAM" id="SSF54427">
    <property type="entry name" value="NTF2-like"/>
    <property type="match status" value="1"/>
</dbReference>
<sequence>METNEILTAWAAAELAGSATDLDTLLHPEFVAVGPAGFVLTKQGWLDRFTNQGVTYSGFEWHGGDVRRFGDTAVVVGWYTQAGTIGDRSIDGSFSTTHIVVDDRIVGLHISNRMVPQ</sequence>
<dbReference type="InterPro" id="IPR027843">
    <property type="entry name" value="DUF4440"/>
</dbReference>
<evidence type="ECO:0000259" key="1">
    <source>
        <dbReference type="Pfam" id="PF14534"/>
    </source>
</evidence>
<dbReference type="OrthoDB" id="884581at2"/>
<proteinExistence type="predicted"/>
<protein>
    <submittedName>
        <fullName evidence="2">Uncharacterized protein DUF4440</fullName>
    </submittedName>
</protein>
<evidence type="ECO:0000313" key="2">
    <source>
        <dbReference type="EMBL" id="TCO49848.1"/>
    </source>
</evidence>
<comment type="caution">
    <text evidence="2">The sequence shown here is derived from an EMBL/GenBank/DDBJ whole genome shotgun (WGS) entry which is preliminary data.</text>
</comment>
<keyword evidence="3" id="KW-1185">Reference proteome</keyword>